<evidence type="ECO:0000313" key="1">
    <source>
        <dbReference type="EMBL" id="MBM6399259.1"/>
    </source>
</evidence>
<keyword evidence="2" id="KW-1185">Reference proteome</keyword>
<accession>A0ABS2CHA5</accession>
<reference evidence="1" key="1">
    <citation type="submission" date="2021-02" db="EMBL/GenBank/DDBJ databases">
        <title>Phycicoccus sp. MQZ13P-5T, whole genome shotgun sequence.</title>
        <authorList>
            <person name="Tuo L."/>
        </authorList>
    </citation>
    <scope>NUCLEOTIDE SEQUENCE</scope>
    <source>
        <strain evidence="1">MQZ13P-5</strain>
    </source>
</reference>
<organism evidence="1 2">
    <name type="scientific">Phycicoccus sonneratiae</name>
    <dbReference type="NCBI Taxonomy" id="2807628"/>
    <lineage>
        <taxon>Bacteria</taxon>
        <taxon>Bacillati</taxon>
        <taxon>Actinomycetota</taxon>
        <taxon>Actinomycetes</taxon>
        <taxon>Micrococcales</taxon>
        <taxon>Intrasporangiaceae</taxon>
        <taxon>Phycicoccus</taxon>
    </lineage>
</organism>
<gene>
    <name evidence="1" type="ORF">JQN70_02540</name>
</gene>
<dbReference type="RefSeq" id="WP_204129723.1">
    <property type="nucleotide sequence ID" value="NZ_JAFDVD010000003.1"/>
</dbReference>
<proteinExistence type="predicted"/>
<protein>
    <submittedName>
        <fullName evidence="1">Uncharacterized protein</fullName>
    </submittedName>
</protein>
<sequence>MDTSRCPECGLIAEVLDRVVLESTDGPVEHAHVRCVARHRFWLPVAYLVAGGVAESSGAGARSRVEGWCTRAARS</sequence>
<evidence type="ECO:0000313" key="2">
    <source>
        <dbReference type="Proteomes" id="UP001430172"/>
    </source>
</evidence>
<comment type="caution">
    <text evidence="1">The sequence shown here is derived from an EMBL/GenBank/DDBJ whole genome shotgun (WGS) entry which is preliminary data.</text>
</comment>
<dbReference type="EMBL" id="JAFDVD010000003">
    <property type="protein sequence ID" value="MBM6399259.1"/>
    <property type="molecule type" value="Genomic_DNA"/>
</dbReference>
<name>A0ABS2CHA5_9MICO</name>
<dbReference type="Proteomes" id="UP001430172">
    <property type="component" value="Unassembled WGS sequence"/>
</dbReference>